<dbReference type="GO" id="GO:0070042">
    <property type="term" value="F:rRNA (uridine-N3-)-methyltransferase activity"/>
    <property type="evidence" value="ECO:0007669"/>
    <property type="project" value="TreeGrafter"/>
</dbReference>
<evidence type="ECO:0000256" key="1">
    <source>
        <dbReference type="ARBA" id="ARBA00004496"/>
    </source>
</evidence>
<dbReference type="InterPro" id="IPR046886">
    <property type="entry name" value="RsmE_MTase_dom"/>
</dbReference>
<dbReference type="InterPro" id="IPR029028">
    <property type="entry name" value="Alpha/beta_knot_MTases"/>
</dbReference>
<reference evidence="12 13" key="1">
    <citation type="submission" date="2017-02" db="EMBL/GenBank/DDBJ databases">
        <authorList>
            <person name="Peterson S.W."/>
        </authorList>
    </citation>
    <scope>NUCLEOTIDE SEQUENCE [LARGE SCALE GENOMIC DNA]</scope>
    <source>
        <strain evidence="12 13">DSM 16080</strain>
    </source>
</reference>
<name>A0A1T4WNM0_9BACT</name>
<dbReference type="Pfam" id="PF04452">
    <property type="entry name" value="Methyltrans_RNA"/>
    <property type="match status" value="1"/>
</dbReference>
<dbReference type="GO" id="GO:0070475">
    <property type="term" value="P:rRNA base methylation"/>
    <property type="evidence" value="ECO:0007669"/>
    <property type="project" value="TreeGrafter"/>
</dbReference>
<keyword evidence="7 10" id="KW-0949">S-adenosyl-L-methionine</keyword>
<dbReference type="GO" id="GO:0005737">
    <property type="term" value="C:cytoplasm"/>
    <property type="evidence" value="ECO:0007669"/>
    <property type="project" value="UniProtKB-SubCell"/>
</dbReference>
<evidence type="ECO:0000313" key="12">
    <source>
        <dbReference type="EMBL" id="SKA78727.1"/>
    </source>
</evidence>
<evidence type="ECO:0000256" key="4">
    <source>
        <dbReference type="ARBA" id="ARBA00022552"/>
    </source>
</evidence>
<keyword evidence="3 10" id="KW-0963">Cytoplasm</keyword>
<protein>
    <recommendedName>
        <fullName evidence="10">Ribosomal RNA small subunit methyltransferase E</fullName>
        <ecNumber evidence="10">2.1.1.193</ecNumber>
    </recommendedName>
</protein>
<dbReference type="InterPro" id="IPR029026">
    <property type="entry name" value="tRNA_m1G_MTases_N"/>
</dbReference>
<evidence type="ECO:0000256" key="10">
    <source>
        <dbReference type="PIRNR" id="PIRNR015601"/>
    </source>
</evidence>
<accession>A0A1T4WNM0</accession>
<dbReference type="NCBIfam" id="TIGR00046">
    <property type="entry name" value="RsmE family RNA methyltransferase"/>
    <property type="match status" value="1"/>
</dbReference>
<dbReference type="PIRSF" id="PIRSF015601">
    <property type="entry name" value="MTase_slr0722"/>
    <property type="match status" value="1"/>
</dbReference>
<dbReference type="PANTHER" id="PTHR30027:SF3">
    <property type="entry name" value="16S RRNA (URACIL(1498)-N(3))-METHYLTRANSFERASE"/>
    <property type="match status" value="1"/>
</dbReference>
<dbReference type="EC" id="2.1.1.193" evidence="10"/>
<dbReference type="STRING" id="1121449.SAMN02745704_01187"/>
<evidence type="ECO:0000313" key="13">
    <source>
        <dbReference type="Proteomes" id="UP000190027"/>
    </source>
</evidence>
<dbReference type="PANTHER" id="PTHR30027">
    <property type="entry name" value="RIBOSOMAL RNA SMALL SUBUNIT METHYLTRANSFERASE E"/>
    <property type="match status" value="1"/>
</dbReference>
<dbReference type="SUPFAM" id="SSF75217">
    <property type="entry name" value="alpha/beta knot"/>
    <property type="match status" value="1"/>
</dbReference>
<comment type="function">
    <text evidence="8 10">Specifically methylates the N3 position of the uracil ring of uridine 1498 (m3U1498) in 16S rRNA. Acts on the fully assembled 30S ribosomal subunit.</text>
</comment>
<comment type="subcellular location">
    <subcellularLocation>
        <location evidence="1 10">Cytoplasm</location>
    </subcellularLocation>
</comment>
<dbReference type="AlphaFoldDB" id="A0A1T4WNM0"/>
<proteinExistence type="inferred from homology"/>
<evidence type="ECO:0000256" key="7">
    <source>
        <dbReference type="ARBA" id="ARBA00022691"/>
    </source>
</evidence>
<dbReference type="EMBL" id="FUYC01000003">
    <property type="protein sequence ID" value="SKA78727.1"/>
    <property type="molecule type" value="Genomic_DNA"/>
</dbReference>
<evidence type="ECO:0000256" key="2">
    <source>
        <dbReference type="ARBA" id="ARBA00005528"/>
    </source>
</evidence>
<gene>
    <name evidence="12" type="ORF">SAMN02745704_01187</name>
</gene>
<evidence type="ECO:0000256" key="3">
    <source>
        <dbReference type="ARBA" id="ARBA00022490"/>
    </source>
</evidence>
<dbReference type="Gene3D" id="3.40.1280.10">
    <property type="match status" value="1"/>
</dbReference>
<keyword evidence="5 10" id="KW-0489">Methyltransferase</keyword>
<feature type="domain" description="Ribosomal RNA small subunit methyltransferase E methyltransferase" evidence="11">
    <location>
        <begin position="51"/>
        <end position="205"/>
    </location>
</feature>
<dbReference type="InterPro" id="IPR006700">
    <property type="entry name" value="RsmE"/>
</dbReference>
<comment type="similarity">
    <text evidence="2 10">Belongs to the RNA methyltransferase RsmE family.</text>
</comment>
<keyword evidence="4 10" id="KW-0698">rRNA processing</keyword>
<organism evidence="12 13">
    <name type="scientific">Paucidesulfovibrio gracilis DSM 16080</name>
    <dbReference type="NCBI Taxonomy" id="1121449"/>
    <lineage>
        <taxon>Bacteria</taxon>
        <taxon>Pseudomonadati</taxon>
        <taxon>Thermodesulfobacteriota</taxon>
        <taxon>Desulfovibrionia</taxon>
        <taxon>Desulfovibrionales</taxon>
        <taxon>Desulfovibrionaceae</taxon>
        <taxon>Paucidesulfovibrio</taxon>
    </lineage>
</organism>
<evidence type="ECO:0000256" key="8">
    <source>
        <dbReference type="ARBA" id="ARBA00025699"/>
    </source>
</evidence>
<sequence>MLQVLRTMPGTEVRLFDGEGRTGHFVLVESAKRKAVLRPGSVRRHPARRSGVTLALAWSKASRRGWLLEKSVELYGNGVAFWRSERSQGALPKTVKDSWKEKIVQSAKQCGNPWLPHLYTIGGIQDLITFAAGFEQRFLLWESPQLGTLLQPDMLSHGRSLAVIGPEGGITEQEAEHLQEADFLPVSLGKSVLRWETAALHCLSLAFHGLMTASQTNGDV</sequence>
<comment type="catalytic activity">
    <reaction evidence="9 10">
        <text>uridine(1498) in 16S rRNA + S-adenosyl-L-methionine = N(3)-methyluridine(1498) in 16S rRNA + S-adenosyl-L-homocysteine + H(+)</text>
        <dbReference type="Rhea" id="RHEA:42920"/>
        <dbReference type="Rhea" id="RHEA-COMP:10283"/>
        <dbReference type="Rhea" id="RHEA-COMP:10284"/>
        <dbReference type="ChEBI" id="CHEBI:15378"/>
        <dbReference type="ChEBI" id="CHEBI:57856"/>
        <dbReference type="ChEBI" id="CHEBI:59789"/>
        <dbReference type="ChEBI" id="CHEBI:65315"/>
        <dbReference type="ChEBI" id="CHEBI:74502"/>
        <dbReference type="EC" id="2.1.1.193"/>
    </reaction>
</comment>
<evidence type="ECO:0000256" key="9">
    <source>
        <dbReference type="ARBA" id="ARBA00047944"/>
    </source>
</evidence>
<evidence type="ECO:0000256" key="6">
    <source>
        <dbReference type="ARBA" id="ARBA00022679"/>
    </source>
</evidence>
<dbReference type="Proteomes" id="UP000190027">
    <property type="component" value="Unassembled WGS sequence"/>
</dbReference>
<evidence type="ECO:0000259" key="11">
    <source>
        <dbReference type="Pfam" id="PF04452"/>
    </source>
</evidence>
<dbReference type="CDD" id="cd18084">
    <property type="entry name" value="RsmE-like"/>
    <property type="match status" value="1"/>
</dbReference>
<keyword evidence="6 10" id="KW-0808">Transferase</keyword>
<keyword evidence="13" id="KW-1185">Reference proteome</keyword>
<evidence type="ECO:0000256" key="5">
    <source>
        <dbReference type="ARBA" id="ARBA00022603"/>
    </source>
</evidence>